<organism evidence="1">
    <name type="scientific">Amycolatopsis orientalis subsp. vinearia</name>
    <dbReference type="NCBI Taxonomy" id="797057"/>
    <lineage>
        <taxon>Bacteria</taxon>
        <taxon>Bacillati</taxon>
        <taxon>Actinomycetota</taxon>
        <taxon>Actinomycetes</taxon>
        <taxon>Pseudonocardiales</taxon>
        <taxon>Pseudonocardiaceae</taxon>
        <taxon>Amycolatopsis</taxon>
    </lineage>
</organism>
<name>A0A023GXI3_AMYOR</name>
<dbReference type="EMBL" id="JN602211">
    <property type="protein sequence ID" value="AFO69381.1"/>
    <property type="molecule type" value="Genomic_DNA"/>
</dbReference>
<reference evidence="1" key="1">
    <citation type="journal article" date="2014" name="Nature">
        <title>Co-opting sulphur-carrier proteins from primary metabolic pathways for 2-thiosugar biosynthesis.</title>
        <authorList>
            <person name="Sasaki E."/>
            <person name="Zhang X."/>
            <person name="Sun H.G."/>
            <person name="Lu M.Y."/>
            <person name="Liu T.L."/>
            <person name="Ou A."/>
            <person name="Li J.Y."/>
            <person name="Chen Y.H."/>
            <person name="Ealick S.E."/>
            <person name="Liu H.W."/>
        </authorList>
    </citation>
    <scope>NUCLEOTIDE SEQUENCE</scope>
    <source>
        <strain evidence="1">BA-07585</strain>
    </source>
</reference>
<proteinExistence type="predicted"/>
<dbReference type="SUPFAM" id="SSF110296">
    <property type="entry name" value="Oligoxyloglucan reducing end-specific cellobiohydrolase"/>
    <property type="match status" value="1"/>
</dbReference>
<dbReference type="InterPro" id="IPR015943">
    <property type="entry name" value="WD40/YVTN_repeat-like_dom_sf"/>
</dbReference>
<evidence type="ECO:0008006" key="2">
    <source>
        <dbReference type="Google" id="ProtNLM"/>
    </source>
</evidence>
<accession>A0A023GXI3</accession>
<sequence>MVRSLPDAMTGLHPRVDRPHAAFDISPGHLPGQSTVTRVTIGWRCPMPVVLAIGTRKGLWLATSHDDRKTWEVTGPHHPMTDVYAVGIDTRRATPRLLAGVTSEHFGPSVATSDDLGATWDEPGRAPIAFPPDTGESLARAWQLVPGPASEPDVVYAGTEPSALFRSTDGGRTYELVRGLWEHPHREHWTPGGGGKAIHTVLPHATEPGHVTVAMSTGGVYRTEDGGESWRASNTGIKAVHVPDPYPEYGHCVHKVATHPAAPDRFYAQVHHGVYRSDDGGASWQSIADGLPSDFGFPVVVHPHRPEVIYTFPLVADALRFPPDGRCRVYRSEDAGKSWEAVGAGLPDGYWAGVLRDALCTDDADPAGVYFGSRCGEVYASRDDGDSWQLVAAHLPDVLSVRAATV</sequence>
<dbReference type="PANTHER" id="PTHR43739">
    <property type="entry name" value="XYLOGLUCANASE (EUROFUNG)"/>
    <property type="match status" value="1"/>
</dbReference>
<dbReference type="GO" id="GO:0010411">
    <property type="term" value="P:xyloglucan metabolic process"/>
    <property type="evidence" value="ECO:0007669"/>
    <property type="project" value="TreeGrafter"/>
</dbReference>
<dbReference type="PANTHER" id="PTHR43739:SF5">
    <property type="entry name" value="EXO-ALPHA-SIALIDASE"/>
    <property type="match status" value="1"/>
</dbReference>
<dbReference type="AlphaFoldDB" id="A0A023GXI3"/>
<protein>
    <recommendedName>
        <fullName evidence="2">Glycosyl hydrolase</fullName>
    </recommendedName>
</protein>
<dbReference type="InterPro" id="IPR052025">
    <property type="entry name" value="Xyloglucanase_GH74"/>
</dbReference>
<evidence type="ECO:0000313" key="1">
    <source>
        <dbReference type="EMBL" id="AFO69381.1"/>
    </source>
</evidence>
<dbReference type="CDD" id="cd15482">
    <property type="entry name" value="Sialidase_non-viral"/>
    <property type="match status" value="1"/>
</dbReference>
<dbReference type="Gene3D" id="2.130.10.10">
    <property type="entry name" value="YVTN repeat-like/Quinoprotein amine dehydrogenase"/>
    <property type="match status" value="1"/>
</dbReference>